<comment type="caution">
    <text evidence="2">The sequence shown here is derived from an EMBL/GenBank/DDBJ whole genome shotgun (WGS) entry which is preliminary data.</text>
</comment>
<organism evidence="2 3">
    <name type="scientific">Parathielavia appendiculata</name>
    <dbReference type="NCBI Taxonomy" id="2587402"/>
    <lineage>
        <taxon>Eukaryota</taxon>
        <taxon>Fungi</taxon>
        <taxon>Dikarya</taxon>
        <taxon>Ascomycota</taxon>
        <taxon>Pezizomycotina</taxon>
        <taxon>Sordariomycetes</taxon>
        <taxon>Sordariomycetidae</taxon>
        <taxon>Sordariales</taxon>
        <taxon>Chaetomiaceae</taxon>
        <taxon>Parathielavia</taxon>
    </lineage>
</organism>
<keyword evidence="3" id="KW-1185">Reference proteome</keyword>
<name>A0AAN6TZY1_9PEZI</name>
<protein>
    <submittedName>
        <fullName evidence="2">Uncharacterized protein</fullName>
    </submittedName>
</protein>
<feature type="region of interest" description="Disordered" evidence="1">
    <location>
        <begin position="60"/>
        <end position="81"/>
    </location>
</feature>
<gene>
    <name evidence="2" type="ORF">N657DRAFT_430547</name>
</gene>
<dbReference type="GeneID" id="87824111"/>
<accession>A0AAN6TZY1</accession>
<sequence>MLHPFPDLKSQSCKNAVSKMLSSACKSKLHDWMAVFSCPVLCEADDVERIRVRIRQSSKCGVGTWDSDPADPVDSKAHSDPPAACRCQEQVAVALETQEGAKPRSVQLSTESWKHKVNQRPGCTSTFEPFNILFTPLTLPPAELPQPQGKMLAVF</sequence>
<dbReference type="RefSeq" id="XP_062647628.1">
    <property type="nucleotide sequence ID" value="XM_062787341.1"/>
</dbReference>
<proteinExistence type="predicted"/>
<dbReference type="EMBL" id="MU853228">
    <property type="protein sequence ID" value="KAK4123857.1"/>
    <property type="molecule type" value="Genomic_DNA"/>
</dbReference>
<evidence type="ECO:0000256" key="1">
    <source>
        <dbReference type="SAM" id="MobiDB-lite"/>
    </source>
</evidence>
<dbReference type="AlphaFoldDB" id="A0AAN6TZY1"/>
<evidence type="ECO:0000313" key="2">
    <source>
        <dbReference type="EMBL" id="KAK4123857.1"/>
    </source>
</evidence>
<reference evidence="2" key="1">
    <citation type="journal article" date="2023" name="Mol. Phylogenet. Evol.">
        <title>Genome-scale phylogeny and comparative genomics of the fungal order Sordariales.</title>
        <authorList>
            <person name="Hensen N."/>
            <person name="Bonometti L."/>
            <person name="Westerberg I."/>
            <person name="Brannstrom I.O."/>
            <person name="Guillou S."/>
            <person name="Cros-Aarteil S."/>
            <person name="Calhoun S."/>
            <person name="Haridas S."/>
            <person name="Kuo A."/>
            <person name="Mondo S."/>
            <person name="Pangilinan J."/>
            <person name="Riley R."/>
            <person name="LaButti K."/>
            <person name="Andreopoulos B."/>
            <person name="Lipzen A."/>
            <person name="Chen C."/>
            <person name="Yan M."/>
            <person name="Daum C."/>
            <person name="Ng V."/>
            <person name="Clum A."/>
            <person name="Steindorff A."/>
            <person name="Ohm R.A."/>
            <person name="Martin F."/>
            <person name="Silar P."/>
            <person name="Natvig D.O."/>
            <person name="Lalanne C."/>
            <person name="Gautier V."/>
            <person name="Ament-Velasquez S.L."/>
            <person name="Kruys A."/>
            <person name="Hutchinson M.I."/>
            <person name="Powell A.J."/>
            <person name="Barry K."/>
            <person name="Miller A.N."/>
            <person name="Grigoriev I.V."/>
            <person name="Debuchy R."/>
            <person name="Gladieux P."/>
            <person name="Hiltunen Thoren M."/>
            <person name="Johannesson H."/>
        </authorList>
    </citation>
    <scope>NUCLEOTIDE SEQUENCE</scope>
    <source>
        <strain evidence="2">CBS 731.68</strain>
    </source>
</reference>
<reference evidence="2" key="2">
    <citation type="submission" date="2023-05" db="EMBL/GenBank/DDBJ databases">
        <authorList>
            <consortium name="Lawrence Berkeley National Laboratory"/>
            <person name="Steindorff A."/>
            <person name="Hensen N."/>
            <person name="Bonometti L."/>
            <person name="Westerberg I."/>
            <person name="Brannstrom I.O."/>
            <person name="Guillou S."/>
            <person name="Cros-Aarteil S."/>
            <person name="Calhoun S."/>
            <person name="Haridas S."/>
            <person name="Kuo A."/>
            <person name="Mondo S."/>
            <person name="Pangilinan J."/>
            <person name="Riley R."/>
            <person name="Labutti K."/>
            <person name="Andreopoulos B."/>
            <person name="Lipzen A."/>
            <person name="Chen C."/>
            <person name="Yanf M."/>
            <person name="Daum C."/>
            <person name="Ng V."/>
            <person name="Clum A."/>
            <person name="Ohm R."/>
            <person name="Martin F."/>
            <person name="Silar P."/>
            <person name="Natvig D."/>
            <person name="Lalanne C."/>
            <person name="Gautier V."/>
            <person name="Ament-Velasquez S.L."/>
            <person name="Kruys A."/>
            <person name="Hutchinson M.I."/>
            <person name="Powell A.J."/>
            <person name="Barry K."/>
            <person name="Miller A.N."/>
            <person name="Grigoriev I.V."/>
            <person name="Debuchy R."/>
            <person name="Gladieux P."/>
            <person name="Thoren M.H."/>
            <person name="Johannesson H."/>
        </authorList>
    </citation>
    <scope>NUCLEOTIDE SEQUENCE</scope>
    <source>
        <strain evidence="2">CBS 731.68</strain>
    </source>
</reference>
<evidence type="ECO:0000313" key="3">
    <source>
        <dbReference type="Proteomes" id="UP001302602"/>
    </source>
</evidence>
<dbReference type="Proteomes" id="UP001302602">
    <property type="component" value="Unassembled WGS sequence"/>
</dbReference>